<sequence length="81" mass="8763">MTLDNRASSARKLFRDWPFPRAQLLDGGNAKQRLRALDSAGMCDVLGALGGLPAIVDSVSALSTLRMRVLYVAGVREFDAL</sequence>
<protein>
    <submittedName>
        <fullName evidence="1">Uncharacterized protein</fullName>
    </submittedName>
</protein>
<proteinExistence type="predicted"/>
<dbReference type="AlphaFoldDB" id="A0A9X1ZYT3"/>
<dbReference type="EMBL" id="JAKLJA010000062">
    <property type="protein sequence ID" value="MCG5078498.1"/>
    <property type="molecule type" value="Genomic_DNA"/>
</dbReference>
<keyword evidence="2" id="KW-1185">Reference proteome</keyword>
<dbReference type="RefSeq" id="WP_238468480.1">
    <property type="nucleotide sequence ID" value="NZ_JAKLJA010000062.1"/>
</dbReference>
<name>A0A9X1ZYT3_9BURK</name>
<reference evidence="1" key="1">
    <citation type="submission" date="2022-01" db="EMBL/GenBank/DDBJ databases">
        <title>Genome sequence and assembly of Parabukholderia sp. RG36.</title>
        <authorList>
            <person name="Chhetri G."/>
        </authorList>
    </citation>
    <scope>NUCLEOTIDE SEQUENCE</scope>
    <source>
        <strain evidence="1">RG36</strain>
    </source>
</reference>
<dbReference type="Proteomes" id="UP001139308">
    <property type="component" value="Unassembled WGS sequence"/>
</dbReference>
<organism evidence="1 2">
    <name type="scientific">Paraburkholderia tagetis</name>
    <dbReference type="NCBI Taxonomy" id="2913261"/>
    <lineage>
        <taxon>Bacteria</taxon>
        <taxon>Pseudomonadati</taxon>
        <taxon>Pseudomonadota</taxon>
        <taxon>Betaproteobacteria</taxon>
        <taxon>Burkholderiales</taxon>
        <taxon>Burkholderiaceae</taxon>
        <taxon>Paraburkholderia</taxon>
    </lineage>
</organism>
<evidence type="ECO:0000313" key="1">
    <source>
        <dbReference type="EMBL" id="MCG5078498.1"/>
    </source>
</evidence>
<comment type="caution">
    <text evidence="1">The sequence shown here is derived from an EMBL/GenBank/DDBJ whole genome shotgun (WGS) entry which is preliminary data.</text>
</comment>
<gene>
    <name evidence="1" type="ORF">L5014_35110</name>
</gene>
<accession>A0A9X1ZYT3</accession>
<evidence type="ECO:0000313" key="2">
    <source>
        <dbReference type="Proteomes" id="UP001139308"/>
    </source>
</evidence>